<evidence type="ECO:0000313" key="2">
    <source>
        <dbReference type="Proteomes" id="UP000479293"/>
    </source>
</evidence>
<protein>
    <submittedName>
        <fullName evidence="1">Uncharacterized protein</fullName>
    </submittedName>
</protein>
<dbReference type="EMBL" id="WHLY01000002">
    <property type="protein sequence ID" value="MPR36527.1"/>
    <property type="molecule type" value="Genomic_DNA"/>
</dbReference>
<accession>A0A7C9FFB5</accession>
<evidence type="ECO:0000313" key="1">
    <source>
        <dbReference type="EMBL" id="MPR36527.1"/>
    </source>
</evidence>
<keyword evidence="2" id="KW-1185">Reference proteome</keyword>
<dbReference type="RefSeq" id="WP_152764508.1">
    <property type="nucleotide sequence ID" value="NZ_WHLY01000002.1"/>
</dbReference>
<sequence>MILPYTYPDGRESRHVRYKFSPWGTSVGLFDVSLQYRIKGCWRYRWYNVVSIVYHPGGKITLEAMQKKLLDLAEDQRRDRMHFRKFMNRFPKSDSE</sequence>
<comment type="caution">
    <text evidence="1">The sequence shown here is derived from an EMBL/GenBank/DDBJ whole genome shotgun (WGS) entry which is preliminary data.</text>
</comment>
<dbReference type="Proteomes" id="UP000479293">
    <property type="component" value="Unassembled WGS sequence"/>
</dbReference>
<dbReference type="AlphaFoldDB" id="A0A7C9FFB5"/>
<name>A0A7C9FFB5_9BACT</name>
<gene>
    <name evidence="1" type="ORF">GBK04_25105</name>
</gene>
<proteinExistence type="predicted"/>
<reference evidence="1 2" key="1">
    <citation type="submission" date="2019-10" db="EMBL/GenBank/DDBJ databases">
        <title>Draft Genome Sequence of Cytophagaceae sp. SJW1-29.</title>
        <authorList>
            <person name="Choi A."/>
        </authorList>
    </citation>
    <scope>NUCLEOTIDE SEQUENCE [LARGE SCALE GENOMIC DNA]</scope>
    <source>
        <strain evidence="1 2">SJW1-29</strain>
    </source>
</reference>
<organism evidence="1 2">
    <name type="scientific">Salmonirosea aquatica</name>
    <dbReference type="NCBI Taxonomy" id="2654236"/>
    <lineage>
        <taxon>Bacteria</taxon>
        <taxon>Pseudomonadati</taxon>
        <taxon>Bacteroidota</taxon>
        <taxon>Cytophagia</taxon>
        <taxon>Cytophagales</taxon>
        <taxon>Spirosomataceae</taxon>
        <taxon>Salmonirosea</taxon>
    </lineage>
</organism>